<organism evidence="2 3">
    <name type="scientific">Lunatimonas lonarensis</name>
    <dbReference type="NCBI Taxonomy" id="1232681"/>
    <lineage>
        <taxon>Bacteria</taxon>
        <taxon>Pseudomonadati</taxon>
        <taxon>Bacteroidota</taxon>
        <taxon>Cytophagia</taxon>
        <taxon>Cytophagales</taxon>
        <taxon>Cyclobacteriaceae</taxon>
    </lineage>
</organism>
<accession>R7ZYZ0</accession>
<feature type="region of interest" description="Disordered" evidence="1">
    <location>
        <begin position="31"/>
        <end position="51"/>
    </location>
</feature>
<sequence length="51" mass="5875">MGLKIFADPHFKKLIFCQPTFCTFGFARHTSPNLTKPKEQNFPTAQGDRFN</sequence>
<evidence type="ECO:0000256" key="1">
    <source>
        <dbReference type="SAM" id="MobiDB-lite"/>
    </source>
</evidence>
<name>R7ZYZ0_9BACT</name>
<proteinExistence type="predicted"/>
<protein>
    <submittedName>
        <fullName evidence="2">Uncharacterized protein</fullName>
    </submittedName>
</protein>
<reference evidence="2 3" key="1">
    <citation type="submission" date="2013-02" db="EMBL/GenBank/DDBJ databases">
        <title>A novel strain isolated from Lonar lake, Maharashtra, India.</title>
        <authorList>
            <person name="Singh A."/>
        </authorList>
    </citation>
    <scope>NUCLEOTIDE SEQUENCE [LARGE SCALE GENOMIC DNA]</scope>
    <source>
        <strain evidence="2 3">AK24</strain>
    </source>
</reference>
<evidence type="ECO:0000313" key="2">
    <source>
        <dbReference type="EMBL" id="EON79274.1"/>
    </source>
</evidence>
<gene>
    <name evidence="2" type="ORF">ADIS_0279</name>
</gene>
<keyword evidence="3" id="KW-1185">Reference proteome</keyword>
<comment type="caution">
    <text evidence="2">The sequence shown here is derived from an EMBL/GenBank/DDBJ whole genome shotgun (WGS) entry which is preliminary data.</text>
</comment>
<evidence type="ECO:0000313" key="3">
    <source>
        <dbReference type="Proteomes" id="UP000013909"/>
    </source>
</evidence>
<dbReference type="EMBL" id="AQHR01000010">
    <property type="protein sequence ID" value="EON79274.1"/>
    <property type="molecule type" value="Genomic_DNA"/>
</dbReference>
<dbReference type="AlphaFoldDB" id="R7ZYZ0"/>
<dbReference type="Proteomes" id="UP000013909">
    <property type="component" value="Unassembled WGS sequence"/>
</dbReference>
<dbReference type="STRING" id="1232681.ADIS_0279"/>